<gene>
    <name evidence="1" type="ORF">LEP1GSC105_2154</name>
</gene>
<dbReference type="Proteomes" id="UP000001340">
    <property type="component" value="Unassembled WGS sequence"/>
</dbReference>
<organism evidence="1 2">
    <name type="scientific">Leptospira interrogans str. UI 12758</name>
    <dbReference type="NCBI Taxonomy" id="1049938"/>
    <lineage>
        <taxon>Bacteria</taxon>
        <taxon>Pseudomonadati</taxon>
        <taxon>Spirochaetota</taxon>
        <taxon>Spirochaetia</taxon>
        <taxon>Leptospirales</taxon>
        <taxon>Leptospiraceae</taxon>
        <taxon>Leptospira</taxon>
    </lineage>
</organism>
<comment type="caution">
    <text evidence="1">The sequence shown here is derived from an EMBL/GenBank/DDBJ whole genome shotgun (WGS) entry which is preliminary data.</text>
</comment>
<name>A0A0E2DIW5_LEPIR</name>
<reference evidence="1 2" key="1">
    <citation type="submission" date="2012-10" db="EMBL/GenBank/DDBJ databases">
        <authorList>
            <person name="Harkins D.M."/>
            <person name="Durkin A.S."/>
            <person name="Brinkac L.M."/>
            <person name="Haft D.H."/>
            <person name="Selengut J.D."/>
            <person name="Sanka R."/>
            <person name="DePew J."/>
            <person name="Purushe J."/>
            <person name="Chanthongthip A."/>
            <person name="Lattana O."/>
            <person name="Phetsouvanh R."/>
            <person name="Newton P.N."/>
            <person name="Vinetz J.M."/>
            <person name="Sutton G.G."/>
            <person name="Nierman W.C."/>
            <person name="Fouts D.E."/>
        </authorList>
    </citation>
    <scope>NUCLEOTIDE SEQUENCE [LARGE SCALE GENOMIC DNA]</scope>
    <source>
        <strain evidence="1 2">UI 12758</strain>
    </source>
</reference>
<dbReference type="AlphaFoldDB" id="A0A0E2DIW5"/>
<dbReference type="RefSeq" id="WP_002123276.1">
    <property type="nucleotide sequence ID" value="NZ_AHNR02000028.1"/>
</dbReference>
<protein>
    <submittedName>
        <fullName evidence="1">Uncharacterized protein</fullName>
    </submittedName>
</protein>
<accession>A0A0E2DIW5</accession>
<sequence length="133" mass="16091">MNERVHFVREEETLQRITSFYWGDWTLWPLLRDLNSHLIQKIGFDWSEKLKEGIPLKIRMDLLSSDIEHTVTETDSYESLSLLYYFTEHFSERIRNQNERKILRYLIGSRITIPALMDLRAFQAAKERIKTWL</sequence>
<evidence type="ECO:0000313" key="1">
    <source>
        <dbReference type="EMBL" id="EKR55573.1"/>
    </source>
</evidence>
<evidence type="ECO:0000313" key="2">
    <source>
        <dbReference type="Proteomes" id="UP000001340"/>
    </source>
</evidence>
<dbReference type="EMBL" id="AHNR02000028">
    <property type="protein sequence ID" value="EKR55573.1"/>
    <property type="molecule type" value="Genomic_DNA"/>
</dbReference>
<proteinExistence type="predicted"/>